<accession>A0A9X3LDR2</accession>
<keyword evidence="1" id="KW-1133">Transmembrane helix</keyword>
<protein>
    <submittedName>
        <fullName evidence="2">Uncharacterized protein</fullName>
    </submittedName>
</protein>
<organism evidence="2 3">
    <name type="scientific">Psychrobacillus psychrodurans</name>
    <dbReference type="NCBI Taxonomy" id="126157"/>
    <lineage>
        <taxon>Bacteria</taxon>
        <taxon>Bacillati</taxon>
        <taxon>Bacillota</taxon>
        <taxon>Bacilli</taxon>
        <taxon>Bacillales</taxon>
        <taxon>Bacillaceae</taxon>
        <taxon>Psychrobacillus</taxon>
    </lineage>
</organism>
<evidence type="ECO:0000313" key="3">
    <source>
        <dbReference type="Proteomes" id="UP001152172"/>
    </source>
</evidence>
<reference evidence="2" key="1">
    <citation type="submission" date="2022-05" db="EMBL/GenBank/DDBJ databases">
        <authorList>
            <person name="Colautti A."/>
            <person name="Iacumin L."/>
        </authorList>
    </citation>
    <scope>NUCLEOTIDE SEQUENCE</scope>
    <source>
        <strain evidence="2">DSM 30747</strain>
    </source>
</reference>
<keyword evidence="1" id="KW-0472">Membrane</keyword>
<keyword evidence="3" id="KW-1185">Reference proteome</keyword>
<dbReference type="AlphaFoldDB" id="A0A9X3LDR2"/>
<sequence>MWGDDFLVSILETLFQVSAIILLLCSFYYFRHFKKIKRERKLTFPERSIYIITQVAIYLCAGSYLLLFLDRNFG</sequence>
<keyword evidence="1" id="KW-0812">Transmembrane</keyword>
<proteinExistence type="predicted"/>
<dbReference type="OrthoDB" id="2721909at2"/>
<gene>
    <name evidence="2" type="ORF">M9R61_18960</name>
</gene>
<dbReference type="RefSeq" id="WP_090562230.1">
    <property type="nucleotide sequence ID" value="NZ_JAMKBI010000021.1"/>
</dbReference>
<feature type="transmembrane region" description="Helical" evidence="1">
    <location>
        <begin position="49"/>
        <end position="69"/>
    </location>
</feature>
<name>A0A9X3LDR2_9BACI</name>
<feature type="transmembrane region" description="Helical" evidence="1">
    <location>
        <begin position="6"/>
        <end position="29"/>
    </location>
</feature>
<evidence type="ECO:0000256" key="1">
    <source>
        <dbReference type="SAM" id="Phobius"/>
    </source>
</evidence>
<dbReference type="EMBL" id="JAMKBI010000021">
    <property type="protein sequence ID" value="MCZ8535384.1"/>
    <property type="molecule type" value="Genomic_DNA"/>
</dbReference>
<evidence type="ECO:0000313" key="2">
    <source>
        <dbReference type="EMBL" id="MCZ8535384.1"/>
    </source>
</evidence>
<dbReference type="Proteomes" id="UP001152172">
    <property type="component" value="Unassembled WGS sequence"/>
</dbReference>
<comment type="caution">
    <text evidence="2">The sequence shown here is derived from an EMBL/GenBank/DDBJ whole genome shotgun (WGS) entry which is preliminary data.</text>
</comment>